<dbReference type="PROSITE" id="PS50011">
    <property type="entry name" value="PROTEIN_KINASE_DOM"/>
    <property type="match status" value="1"/>
</dbReference>
<proteinExistence type="predicted"/>
<dbReference type="GO" id="GO:0005524">
    <property type="term" value="F:ATP binding"/>
    <property type="evidence" value="ECO:0007669"/>
    <property type="project" value="InterPro"/>
</dbReference>
<dbReference type="CDD" id="cd14016">
    <property type="entry name" value="STKc_CK1"/>
    <property type="match status" value="1"/>
</dbReference>
<comment type="caution">
    <text evidence="4">The sequence shown here is derived from an EMBL/GenBank/DDBJ whole genome shotgun (WGS) entry which is preliminary data.</text>
</comment>
<gene>
    <name evidence="4" type="ORF">PPENT_87.1.T0290214</name>
</gene>
<dbReference type="OrthoDB" id="2687620at2759"/>
<name>A0A8S1TYR2_9CILI</name>
<organism evidence="4 5">
    <name type="scientific">Paramecium pentaurelia</name>
    <dbReference type="NCBI Taxonomy" id="43138"/>
    <lineage>
        <taxon>Eukaryota</taxon>
        <taxon>Sar</taxon>
        <taxon>Alveolata</taxon>
        <taxon>Ciliophora</taxon>
        <taxon>Intramacronucleata</taxon>
        <taxon>Oligohymenophorea</taxon>
        <taxon>Peniculida</taxon>
        <taxon>Parameciidae</taxon>
        <taxon>Paramecium</taxon>
    </lineage>
</organism>
<evidence type="ECO:0000256" key="1">
    <source>
        <dbReference type="ARBA" id="ARBA00012513"/>
    </source>
</evidence>
<feature type="domain" description="Protein kinase" evidence="3">
    <location>
        <begin position="16"/>
        <end position="289"/>
    </location>
</feature>
<accession>A0A8S1TYR2</accession>
<dbReference type="PANTHER" id="PTHR11909">
    <property type="entry name" value="CASEIN KINASE-RELATED"/>
    <property type="match status" value="1"/>
</dbReference>
<dbReference type="AlphaFoldDB" id="A0A8S1TYR2"/>
<evidence type="ECO:0000313" key="4">
    <source>
        <dbReference type="EMBL" id="CAD8156863.1"/>
    </source>
</evidence>
<dbReference type="SMART" id="SM00220">
    <property type="entry name" value="S_TKc"/>
    <property type="match status" value="1"/>
</dbReference>
<dbReference type="EMBL" id="CAJJDO010000029">
    <property type="protein sequence ID" value="CAD8156863.1"/>
    <property type="molecule type" value="Genomic_DNA"/>
</dbReference>
<evidence type="ECO:0000259" key="3">
    <source>
        <dbReference type="PROSITE" id="PS50011"/>
    </source>
</evidence>
<dbReference type="InterPro" id="IPR008271">
    <property type="entry name" value="Ser/Thr_kinase_AS"/>
</dbReference>
<dbReference type="Proteomes" id="UP000689195">
    <property type="component" value="Unassembled WGS sequence"/>
</dbReference>
<keyword evidence="5" id="KW-1185">Reference proteome</keyword>
<sequence length="526" mass="61438">MHQKTSSNQKVFNNQYQIVKKLSSGSFGVVFLGNDLLTKQEVAIKVEKEENEEVRSLEREVQILKKLDGAEGFPKYYWSGEDQGYNILVIQLLGKDLAYHFKQLKKFSLKTVLTIGIQAVQILERSHQKGVIHRDLKPENMILGIGREISKLYLIDFGISKIYRDSNGKHISFKEQKSFLGTTRYASIAAHLGHELGRKDDLESLMYILLYFLRGQLPWQNMVNVTDDERTKKVGEMKLSLEHELFKDQTGELQRVYDYIRRLQFKQEPNYKMILQELKRAADSMNTVIDGNFDWTEIKSSTHYQTDTNQNLSRNNIPLNSNEMKKSIEKQLSGLVQHGSNNLLAPPPVGSTRNAIQRDDIRKNSSLTQQSSINYCQSLNPNYQKSICEEPLNEEQQRYYYDFDSVEISENQKTDSSLHKKYDKIKMGIYVQFIKQYLSQAFSPKNNKTKMIFIIYITQFYHYFLSSFKKAQIVKEYIIVSIDIPFTDIKRSPITYVNRTQIYAEYTKINYEMDQTIALDHNPKER</sequence>
<reference evidence="4" key="1">
    <citation type="submission" date="2021-01" db="EMBL/GenBank/DDBJ databases">
        <authorList>
            <consortium name="Genoscope - CEA"/>
            <person name="William W."/>
        </authorList>
    </citation>
    <scope>NUCLEOTIDE SEQUENCE</scope>
</reference>
<dbReference type="InterPro" id="IPR050235">
    <property type="entry name" value="CK1_Ser-Thr_kinase"/>
</dbReference>
<dbReference type="Pfam" id="PF00069">
    <property type="entry name" value="Pkinase"/>
    <property type="match status" value="1"/>
</dbReference>
<dbReference type="InterPro" id="IPR000719">
    <property type="entry name" value="Prot_kinase_dom"/>
</dbReference>
<dbReference type="FunFam" id="1.10.510.10:FF:000616">
    <property type="entry name" value="Uncharacterized protein"/>
    <property type="match status" value="1"/>
</dbReference>
<evidence type="ECO:0000256" key="2">
    <source>
        <dbReference type="ARBA" id="ARBA00023860"/>
    </source>
</evidence>
<dbReference type="PROSITE" id="PS00108">
    <property type="entry name" value="PROTEIN_KINASE_ST"/>
    <property type="match status" value="1"/>
</dbReference>
<protein>
    <recommendedName>
        <fullName evidence="2">Casein kinase I</fullName>
        <ecNumber evidence="1">2.7.11.1</ecNumber>
    </recommendedName>
</protein>
<dbReference type="GO" id="GO:0004674">
    <property type="term" value="F:protein serine/threonine kinase activity"/>
    <property type="evidence" value="ECO:0007669"/>
    <property type="project" value="UniProtKB-EC"/>
</dbReference>
<evidence type="ECO:0000313" key="5">
    <source>
        <dbReference type="Proteomes" id="UP000689195"/>
    </source>
</evidence>
<dbReference type="EC" id="2.7.11.1" evidence="1"/>